<dbReference type="PANTHER" id="PTHR33127:SF5">
    <property type="entry name" value="TRANSMEMBRANE PROTEIN"/>
    <property type="match status" value="1"/>
</dbReference>
<dbReference type="Proteomes" id="UP001314170">
    <property type="component" value="Unassembled WGS sequence"/>
</dbReference>
<evidence type="ECO:0000313" key="2">
    <source>
        <dbReference type="EMBL" id="CAK7347684.1"/>
    </source>
</evidence>
<protein>
    <recommendedName>
        <fullName evidence="1">KIB1-4 beta-propeller domain-containing protein</fullName>
    </recommendedName>
</protein>
<keyword evidence="3" id="KW-1185">Reference proteome</keyword>
<evidence type="ECO:0000259" key="1">
    <source>
        <dbReference type="Pfam" id="PF03478"/>
    </source>
</evidence>
<evidence type="ECO:0000313" key="3">
    <source>
        <dbReference type="Proteomes" id="UP001314170"/>
    </source>
</evidence>
<accession>A0AAV1S882</accession>
<dbReference type="Pfam" id="PF03478">
    <property type="entry name" value="Beta-prop_KIB1-4"/>
    <property type="match status" value="1"/>
</dbReference>
<gene>
    <name evidence="2" type="ORF">DCAF_LOCUS20372</name>
</gene>
<name>A0AAV1S882_9ROSI</name>
<reference evidence="2 3" key="1">
    <citation type="submission" date="2024-01" db="EMBL/GenBank/DDBJ databases">
        <authorList>
            <person name="Waweru B."/>
        </authorList>
    </citation>
    <scope>NUCLEOTIDE SEQUENCE [LARGE SCALE GENOMIC DNA]</scope>
</reference>
<dbReference type="PANTHER" id="PTHR33127">
    <property type="entry name" value="TRANSMEMBRANE PROTEIN"/>
    <property type="match status" value="1"/>
</dbReference>
<comment type="caution">
    <text evidence="2">The sequence shown here is derived from an EMBL/GenBank/DDBJ whole genome shotgun (WGS) entry which is preliminary data.</text>
</comment>
<organism evidence="2 3">
    <name type="scientific">Dovyalis caffra</name>
    <dbReference type="NCBI Taxonomy" id="77055"/>
    <lineage>
        <taxon>Eukaryota</taxon>
        <taxon>Viridiplantae</taxon>
        <taxon>Streptophyta</taxon>
        <taxon>Embryophyta</taxon>
        <taxon>Tracheophyta</taxon>
        <taxon>Spermatophyta</taxon>
        <taxon>Magnoliopsida</taxon>
        <taxon>eudicotyledons</taxon>
        <taxon>Gunneridae</taxon>
        <taxon>Pentapetalae</taxon>
        <taxon>rosids</taxon>
        <taxon>fabids</taxon>
        <taxon>Malpighiales</taxon>
        <taxon>Salicaceae</taxon>
        <taxon>Flacourtieae</taxon>
        <taxon>Dovyalis</taxon>
    </lineage>
</organism>
<dbReference type="InterPro" id="IPR005174">
    <property type="entry name" value="KIB1-4_b-propeller"/>
</dbReference>
<dbReference type="AlphaFoldDB" id="A0AAV1S882"/>
<feature type="domain" description="KIB1-4 beta-propeller" evidence="1">
    <location>
        <begin position="30"/>
        <end position="170"/>
    </location>
</feature>
<sequence>MDYVQQNTAELQPVFYTTGKIGDSITKRVYNIPELHEKSLLLSKHGWLRLFSVMASSNSSLYFVHLFTGSKIYLPCLGISSLERPIFAITAPPTSEDCVIFIVSCIEDKVGNDCAKIKFCHRRQSAWSTGIISVEDYRISDVDNLVFAGGFFYCLHQGGHLSAFSVSGHSWTVCRSDRWLGIERCS</sequence>
<dbReference type="EMBL" id="CAWUPB010001173">
    <property type="protein sequence ID" value="CAK7347684.1"/>
    <property type="molecule type" value="Genomic_DNA"/>
</dbReference>
<proteinExistence type="predicted"/>